<organism evidence="3 4">
    <name type="scientific">Apatococcus fuscideae</name>
    <dbReference type="NCBI Taxonomy" id="2026836"/>
    <lineage>
        <taxon>Eukaryota</taxon>
        <taxon>Viridiplantae</taxon>
        <taxon>Chlorophyta</taxon>
        <taxon>core chlorophytes</taxon>
        <taxon>Trebouxiophyceae</taxon>
        <taxon>Chlorellales</taxon>
        <taxon>Chlorellaceae</taxon>
        <taxon>Apatococcus</taxon>
    </lineage>
</organism>
<dbReference type="PANTHER" id="PTHR10566">
    <property type="entry name" value="CHAPERONE-ACTIVITY OF BC1 COMPLEX CABC1 -RELATED"/>
    <property type="match status" value="1"/>
</dbReference>
<gene>
    <name evidence="3" type="ORF">WJX84_011597</name>
</gene>
<comment type="caution">
    <text evidence="3">The sequence shown here is derived from an EMBL/GenBank/DDBJ whole genome shotgun (WGS) entry which is preliminary data.</text>
</comment>
<feature type="domain" description="ABC1 atypical kinase-like" evidence="2">
    <location>
        <begin position="380"/>
        <end position="615"/>
    </location>
</feature>
<sequence>MLTRSHCHSSPSFRLDTVLSRPARRRRVTVRAQARPDLSVVAAKFTSLQESLQQGLQASPLSRLQNAQPHFGTKYAEDLLEREELAAVKGIIDAVKQIPKPNLPDLSPVIHLKDQVLASPLVTTTQKSVSQVQQAVTSASTGIIDGFHGEVQALTGDAGPLQPHYGSRAASRLNDAAHDWFNAQLPSIEAADGSALASFRSSLDQLSTSLQGNLQGVSKQLQDLQSAARGVSWSLQDAALHAQQNGIGGYSLQTLGLLALGVSISIAVSAPTSAYQPMDSVAPDSPLPKDYDIDSVAAHYERRPLTTLRRGTKVLAAAMRFGIGYLIDSATGQGRKRAARRARSLRTAIERLGPAYVKVAQAISTRVDILSPEYLIEIERLQDQVPPFPTSVAQVVMQNAFNGPTSSVFQTLSPEPVASASLGQVYRGRLRPELGGDEVAVKVQRPAMLESIALDLYLMRSFAIFAQRFPNVRTDWVGLIDEWACRFFEETDYEREAANAIAFQGQMADLDGIVVPDVFLQYTSREVLMTRWIQGEKLSQSNAGDVRELCTTLLNCYLIQLLETGFLHADPHTGNLLRTPEGKICILDFGMMTQVTQDQSIALVEYIAHLSMEDWGMIPYDLAQLGFLPPGVDPVKSGLIGPLSSILTQLVRGGGARGFNIDQLTAELDELAVRFPFQIPSYFALILRAFSVIEGIALRVDPAYAIVKECFPYLSRRLLTDNHPRTRAALHQLLYGGKARLDIARLQRLTSGFGAFTVAGIGATAGPAAPQPAQGQLIDDNAKEAIRLIFSREESYIQEVVVDEVVAAVDAVGRQAVSSVVGQLLGSVPAMATLSTVQALGPLRNVIFPVPTPTEFLSWLQPIVKVTPEDQEALTMVRTISSLLPQNTAAGSPLSPTSPSASQLAAEVYPLFIEVLPGLGRTSELLVRGLLSRVALRAADELDPRRKSLAAAAREPTPKRLQAVAQLDRTAVSDEWKSKGTSFEYGSAANPDISPIPVDAFLGRAHQDTGDSGVVPLDLSEYLETDYPATAPNMLANFVKISSGKRLETHANATSQAFYVIRGSGSTKTEWGSISWATGDVFVLPAATRPVVHHSDAACKNGAAFYWVHDEPLLNYLGVKPNETRFEPTLFRAQDMKDEVMKLRNEPGSAERNRYLNSKGEIIDPVRVDWGTGGMFTTPPGWWHSHHNDSDEDAWVFPIQDAGLYTYQRALNIRFGPEEAQHIQDHRQVGATFKGQNIRVHHKNGVV</sequence>
<keyword evidence="4" id="KW-1185">Reference proteome</keyword>
<dbReference type="AlphaFoldDB" id="A0AAW1SRK5"/>
<dbReference type="SUPFAM" id="SSF51182">
    <property type="entry name" value="RmlC-like cupins"/>
    <property type="match status" value="1"/>
</dbReference>
<dbReference type="InterPro" id="IPR011051">
    <property type="entry name" value="RmlC_Cupin_sf"/>
</dbReference>
<name>A0AAW1SRK5_9CHLO</name>
<dbReference type="SUPFAM" id="SSF56112">
    <property type="entry name" value="Protein kinase-like (PK-like)"/>
    <property type="match status" value="1"/>
</dbReference>
<dbReference type="InterPro" id="IPR004147">
    <property type="entry name" value="ABC1_dom"/>
</dbReference>
<dbReference type="InterPro" id="IPR011009">
    <property type="entry name" value="Kinase-like_dom_sf"/>
</dbReference>
<dbReference type="InterPro" id="IPR014710">
    <property type="entry name" value="RmlC-like_jellyroll"/>
</dbReference>
<protein>
    <recommendedName>
        <fullName evidence="2">ABC1 atypical kinase-like domain-containing protein</fullName>
    </recommendedName>
</protein>
<comment type="similarity">
    <text evidence="1">Belongs to the protein kinase superfamily. ADCK protein kinase family.</text>
</comment>
<dbReference type="CDD" id="cd05121">
    <property type="entry name" value="ABC1_ADCK3-like"/>
    <property type="match status" value="1"/>
</dbReference>
<evidence type="ECO:0000256" key="1">
    <source>
        <dbReference type="ARBA" id="ARBA00009670"/>
    </source>
</evidence>
<proteinExistence type="inferred from homology"/>
<accession>A0AAW1SRK5</accession>
<evidence type="ECO:0000313" key="4">
    <source>
        <dbReference type="Proteomes" id="UP001485043"/>
    </source>
</evidence>
<dbReference type="Pfam" id="PF03109">
    <property type="entry name" value="ABC1"/>
    <property type="match status" value="1"/>
</dbReference>
<evidence type="ECO:0000313" key="3">
    <source>
        <dbReference type="EMBL" id="KAK9852106.1"/>
    </source>
</evidence>
<dbReference type="InterPro" id="IPR050154">
    <property type="entry name" value="UbiB_kinase"/>
</dbReference>
<dbReference type="Proteomes" id="UP001485043">
    <property type="component" value="Unassembled WGS sequence"/>
</dbReference>
<reference evidence="3 4" key="1">
    <citation type="journal article" date="2024" name="Nat. Commun.">
        <title>Phylogenomics reveals the evolutionary origins of lichenization in chlorophyte algae.</title>
        <authorList>
            <person name="Puginier C."/>
            <person name="Libourel C."/>
            <person name="Otte J."/>
            <person name="Skaloud P."/>
            <person name="Haon M."/>
            <person name="Grisel S."/>
            <person name="Petersen M."/>
            <person name="Berrin J.G."/>
            <person name="Delaux P.M."/>
            <person name="Dal Grande F."/>
            <person name="Keller J."/>
        </authorList>
    </citation>
    <scope>NUCLEOTIDE SEQUENCE [LARGE SCALE GENOMIC DNA]</scope>
    <source>
        <strain evidence="3 4">SAG 2523</strain>
    </source>
</reference>
<dbReference type="EMBL" id="JALJOV010001209">
    <property type="protein sequence ID" value="KAK9852106.1"/>
    <property type="molecule type" value="Genomic_DNA"/>
</dbReference>
<evidence type="ECO:0000259" key="2">
    <source>
        <dbReference type="Pfam" id="PF03109"/>
    </source>
</evidence>
<dbReference type="Gene3D" id="2.60.120.10">
    <property type="entry name" value="Jelly Rolls"/>
    <property type="match status" value="2"/>
</dbReference>
<dbReference type="PANTHER" id="PTHR10566:SF118">
    <property type="entry name" value="PROTEIN KINASE DOMAIN-CONTAINING PROTEIN"/>
    <property type="match status" value="1"/>
</dbReference>